<dbReference type="Pfam" id="PF04072">
    <property type="entry name" value="LCM"/>
    <property type="match status" value="1"/>
</dbReference>
<dbReference type="KEGG" id="mcb:Mycch_3909"/>
<name>I4BMX7_MYCCN</name>
<dbReference type="Proteomes" id="UP000006057">
    <property type="component" value="Chromosome"/>
</dbReference>
<accession>I4BMX7</accession>
<evidence type="ECO:0000256" key="3">
    <source>
        <dbReference type="ARBA" id="ARBA00022603"/>
    </source>
</evidence>
<organism evidence="7 8">
    <name type="scientific">Mycolicibacterium chubuense (strain NBB4)</name>
    <name type="common">Mycobacterium chubuense</name>
    <dbReference type="NCBI Taxonomy" id="710421"/>
    <lineage>
        <taxon>Bacteria</taxon>
        <taxon>Bacillati</taxon>
        <taxon>Actinomycetota</taxon>
        <taxon>Actinomycetes</taxon>
        <taxon>Mycobacteriales</taxon>
        <taxon>Mycobacteriaceae</taxon>
        <taxon>Mycolicibacterium</taxon>
    </lineage>
</organism>
<dbReference type="GO" id="GO:0032259">
    <property type="term" value="P:methylation"/>
    <property type="evidence" value="ECO:0007669"/>
    <property type="project" value="UniProtKB-KW"/>
</dbReference>
<keyword evidence="8" id="KW-1185">Reference proteome</keyword>
<dbReference type="STRING" id="710421.Mycch_3909"/>
<dbReference type="EMBL" id="CP003053">
    <property type="protein sequence ID" value="AFM18634.1"/>
    <property type="molecule type" value="Genomic_DNA"/>
</dbReference>
<reference evidence="7 8" key="1">
    <citation type="submission" date="2012-06" db="EMBL/GenBank/DDBJ databases">
        <title>Complete sequence of chromosome of Mycobacterium chubuense NBB4.</title>
        <authorList>
            <consortium name="US DOE Joint Genome Institute"/>
            <person name="Lucas S."/>
            <person name="Han J."/>
            <person name="Lapidus A."/>
            <person name="Cheng J.-F."/>
            <person name="Goodwin L."/>
            <person name="Pitluck S."/>
            <person name="Peters L."/>
            <person name="Mikhailova N."/>
            <person name="Teshima H."/>
            <person name="Detter J.C."/>
            <person name="Han C."/>
            <person name="Tapia R."/>
            <person name="Land M."/>
            <person name="Hauser L."/>
            <person name="Kyrpides N."/>
            <person name="Ivanova N."/>
            <person name="Pagani I."/>
            <person name="Mattes T."/>
            <person name="Holmes A."/>
            <person name="Rutledge P."/>
            <person name="Paulsen I."/>
            <person name="Coleman N."/>
            <person name="Woyke T."/>
        </authorList>
    </citation>
    <scope>NUCLEOTIDE SEQUENCE [LARGE SCALE GENOMIC DNA]</scope>
    <source>
        <strain evidence="7 8">NBB4</strain>
    </source>
</reference>
<evidence type="ECO:0000313" key="7">
    <source>
        <dbReference type="EMBL" id="AFM18634.1"/>
    </source>
</evidence>
<dbReference type="InterPro" id="IPR029063">
    <property type="entry name" value="SAM-dependent_MTases_sf"/>
</dbReference>
<proteinExistence type="inferred from homology"/>
<dbReference type="AlphaFoldDB" id="I4BMX7"/>
<comment type="similarity">
    <text evidence="2 6">Belongs to the UPF0677 family.</text>
</comment>
<dbReference type="Gene3D" id="3.40.50.150">
    <property type="entry name" value="Vaccinia Virus protein VP39"/>
    <property type="match status" value="1"/>
</dbReference>
<dbReference type="InterPro" id="IPR007213">
    <property type="entry name" value="Ppm1/Ppm2/Tcmp"/>
</dbReference>
<dbReference type="OrthoDB" id="9806164at2"/>
<evidence type="ECO:0000256" key="5">
    <source>
        <dbReference type="ARBA" id="ARBA00022691"/>
    </source>
</evidence>
<dbReference type="GO" id="GO:0008168">
    <property type="term" value="F:methyltransferase activity"/>
    <property type="evidence" value="ECO:0007669"/>
    <property type="project" value="UniProtKB-UniRule"/>
</dbReference>
<sequence length="301" mass="31672">MADQPHDGHVPAPVQRKAVADTGVLVAAIRAHESTRDDRLFTDPYAARLAGTAGLAMLERMVADVGERSTTQIVVRTRFWDEALLRATGTVRQVVILAAGLDARAYRLAWPAGTTVFEIDQPAVIAAKAELLAGERPRCVRVAVGVDLADAWAGVLTSAGFDPARPTVWLIEGLLQYLDEAAVHALFAQVDALSAAGSVLLYDIVGKALMEAPFMATLLRSMAEQGSPWLFATDAPGELAAVHGWSSRVTDVAEPGHAWGRSSAPAAPLDAAGVPRGYFVEAVKPGAEPAIAGSSHTSWPG</sequence>
<keyword evidence="4 7" id="KW-0808">Transferase</keyword>
<dbReference type="NCBIfam" id="TIGR00027">
    <property type="entry name" value="mthyl_TIGR00027"/>
    <property type="match status" value="1"/>
</dbReference>
<dbReference type="SUPFAM" id="SSF53335">
    <property type="entry name" value="S-adenosyl-L-methionine-dependent methyltransferases"/>
    <property type="match status" value="1"/>
</dbReference>
<dbReference type="EC" id="2.1.1.-" evidence="6"/>
<dbReference type="HOGENOM" id="CLU_056160_2_0_11"/>
<evidence type="ECO:0000256" key="4">
    <source>
        <dbReference type="ARBA" id="ARBA00022679"/>
    </source>
</evidence>
<dbReference type="InterPro" id="IPR011610">
    <property type="entry name" value="SAM_mthyl_Trfase_ML2640-like"/>
</dbReference>
<dbReference type="eggNOG" id="COG3315">
    <property type="taxonomic scope" value="Bacteria"/>
</dbReference>
<dbReference type="RefSeq" id="WP_014817107.1">
    <property type="nucleotide sequence ID" value="NC_018027.1"/>
</dbReference>
<dbReference type="PATRIC" id="fig|710421.3.peg.3905"/>
<evidence type="ECO:0000256" key="6">
    <source>
        <dbReference type="RuleBase" id="RU362030"/>
    </source>
</evidence>
<dbReference type="PANTHER" id="PTHR43619">
    <property type="entry name" value="S-ADENOSYL-L-METHIONINE-DEPENDENT METHYLTRANSFERASE YKTD-RELATED"/>
    <property type="match status" value="1"/>
</dbReference>
<comment type="function">
    <text evidence="1 6">Exhibits S-adenosyl-L-methionine-dependent methyltransferase activity.</text>
</comment>
<dbReference type="PANTHER" id="PTHR43619:SF2">
    <property type="entry name" value="S-ADENOSYL-L-METHIONINE-DEPENDENT METHYLTRANSFERASES SUPERFAMILY PROTEIN"/>
    <property type="match status" value="1"/>
</dbReference>
<keyword evidence="5 6" id="KW-0949">S-adenosyl-L-methionine</keyword>
<gene>
    <name evidence="7" type="ordered locus">Mycch_3909</name>
</gene>
<evidence type="ECO:0000313" key="8">
    <source>
        <dbReference type="Proteomes" id="UP000006057"/>
    </source>
</evidence>
<keyword evidence="3 6" id="KW-0489">Methyltransferase</keyword>
<evidence type="ECO:0000256" key="1">
    <source>
        <dbReference type="ARBA" id="ARBA00003907"/>
    </source>
</evidence>
<evidence type="ECO:0000256" key="2">
    <source>
        <dbReference type="ARBA" id="ARBA00008138"/>
    </source>
</evidence>
<protein>
    <recommendedName>
        <fullName evidence="6">S-adenosyl-L-methionine-dependent methyltransferase</fullName>
        <ecNumber evidence="6">2.1.1.-</ecNumber>
    </recommendedName>
</protein>